<dbReference type="AlphaFoldDB" id="A0A378H2F0"/>
<dbReference type="EC" id="2.7.7.6" evidence="1"/>
<dbReference type="SUPFAM" id="SSF64484">
    <property type="entry name" value="beta and beta-prime subunits of DNA dependent RNA-polymerase"/>
    <property type="match status" value="1"/>
</dbReference>
<keyword evidence="1" id="KW-0808">Transferase</keyword>
<dbReference type="GO" id="GO:0000428">
    <property type="term" value="C:DNA-directed RNA polymerase complex"/>
    <property type="evidence" value="ECO:0007669"/>
    <property type="project" value="UniProtKB-KW"/>
</dbReference>
<dbReference type="GO" id="GO:0003899">
    <property type="term" value="F:DNA-directed RNA polymerase activity"/>
    <property type="evidence" value="ECO:0007669"/>
    <property type="project" value="UniProtKB-EC"/>
</dbReference>
<dbReference type="Proteomes" id="UP000255167">
    <property type="component" value="Unassembled WGS sequence"/>
</dbReference>
<reference evidence="1 2" key="1">
    <citation type="submission" date="2018-06" db="EMBL/GenBank/DDBJ databases">
        <authorList>
            <consortium name="Pathogen Informatics"/>
            <person name="Doyle S."/>
        </authorList>
    </citation>
    <scope>NUCLEOTIDE SEQUENCE [LARGE SCALE GENOMIC DNA]</scope>
    <source>
        <strain evidence="1 2">NCTC9617</strain>
    </source>
</reference>
<evidence type="ECO:0000313" key="1">
    <source>
        <dbReference type="EMBL" id="STX07978.1"/>
    </source>
</evidence>
<name>A0A378H2F0_KLEPN</name>
<accession>A0A378H2F0</accession>
<keyword evidence="1" id="KW-0804">Transcription</keyword>
<dbReference type="Gene3D" id="3.90.1100.10">
    <property type="match status" value="1"/>
</dbReference>
<evidence type="ECO:0000313" key="2">
    <source>
        <dbReference type="Proteomes" id="UP000255167"/>
    </source>
</evidence>
<keyword evidence="1" id="KW-0548">Nucleotidyltransferase</keyword>
<gene>
    <name evidence="1" type="primary">rpoB_1</name>
    <name evidence="1" type="ORF">NCTC9617_07004</name>
</gene>
<proteinExistence type="predicted"/>
<sequence>MVYSYTEKKRIRKDFGKRPQVLDVPYLLSIQLDSFQKFIEQDPEGQYGLEAAFRSVFPIQSYSVSSCNTSYRLANRTGFLTLKNVRSVA</sequence>
<protein>
    <submittedName>
        <fullName evidence="1">DNA-directed RNA polymerase subunit beta</fullName>
        <ecNumber evidence="1">2.7.7.6</ecNumber>
    </submittedName>
</protein>
<organism evidence="1 2">
    <name type="scientific">Klebsiella pneumoniae</name>
    <dbReference type="NCBI Taxonomy" id="573"/>
    <lineage>
        <taxon>Bacteria</taxon>
        <taxon>Pseudomonadati</taxon>
        <taxon>Pseudomonadota</taxon>
        <taxon>Gammaproteobacteria</taxon>
        <taxon>Enterobacterales</taxon>
        <taxon>Enterobacteriaceae</taxon>
        <taxon>Klebsiella/Raoultella group</taxon>
        <taxon>Klebsiella</taxon>
        <taxon>Klebsiella pneumoniae complex</taxon>
    </lineage>
</organism>
<keyword evidence="1" id="KW-0240">DNA-directed RNA polymerase</keyword>
<dbReference type="EMBL" id="UGNC01000007">
    <property type="protein sequence ID" value="STX07978.1"/>
    <property type="molecule type" value="Genomic_DNA"/>
</dbReference>